<dbReference type="Gene3D" id="3.10.20.90">
    <property type="entry name" value="Phosphatidylinositol 3-kinase Catalytic Subunit, Chain A, domain 1"/>
    <property type="match status" value="1"/>
</dbReference>
<evidence type="ECO:0000256" key="6">
    <source>
        <dbReference type="ARBA" id="ARBA00023136"/>
    </source>
</evidence>
<keyword evidence="5 7" id="KW-1133">Transmembrane helix</keyword>
<dbReference type="EMBL" id="MVHV01000002">
    <property type="protein sequence ID" value="ORA85185.1"/>
    <property type="molecule type" value="Genomic_DNA"/>
</dbReference>
<gene>
    <name evidence="9" type="ORF">BST29_03095</name>
</gene>
<feature type="transmembrane region" description="Helical" evidence="7">
    <location>
        <begin position="394"/>
        <end position="416"/>
    </location>
</feature>
<feature type="transmembrane region" description="Helical" evidence="7">
    <location>
        <begin position="153"/>
        <end position="171"/>
    </location>
</feature>
<evidence type="ECO:0000259" key="8">
    <source>
        <dbReference type="Pfam" id="PF19053"/>
    </source>
</evidence>
<dbReference type="Proteomes" id="UP000243140">
    <property type="component" value="Unassembled WGS sequence"/>
</dbReference>
<dbReference type="PIRSF" id="PIRSF017804">
    <property type="entry name" value="Secretion_EccD1"/>
    <property type="match status" value="1"/>
</dbReference>
<evidence type="ECO:0000256" key="1">
    <source>
        <dbReference type="ARBA" id="ARBA00004651"/>
    </source>
</evidence>
<reference evidence="9 10" key="1">
    <citation type="submission" date="2017-02" db="EMBL/GenBank/DDBJ databases">
        <title>The new phylogeny of genus Mycobacterium.</title>
        <authorList>
            <person name="Tortoli E."/>
            <person name="Trovato A."/>
            <person name="Cirillo D.M."/>
        </authorList>
    </citation>
    <scope>NUCLEOTIDE SEQUENCE [LARGE SCALE GENOMIC DNA]</scope>
    <source>
        <strain evidence="9 10">IP1130001</strain>
    </source>
</reference>
<keyword evidence="4 7" id="KW-0812">Transmembrane</keyword>
<evidence type="ECO:0000256" key="5">
    <source>
        <dbReference type="ARBA" id="ARBA00022989"/>
    </source>
</evidence>
<keyword evidence="6 7" id="KW-0472">Membrane</keyword>
<evidence type="ECO:0000256" key="7">
    <source>
        <dbReference type="SAM" id="Phobius"/>
    </source>
</evidence>
<keyword evidence="3" id="KW-1003">Cell membrane</keyword>
<comment type="subcellular location">
    <subcellularLocation>
        <location evidence="1">Cell membrane</location>
        <topology evidence="1">Multi-pass membrane protein</topology>
    </subcellularLocation>
</comment>
<evidence type="ECO:0000313" key="10">
    <source>
        <dbReference type="Proteomes" id="UP000243140"/>
    </source>
</evidence>
<comment type="similarity">
    <text evidence="2">Belongs to the EccD/Snm4 family.</text>
</comment>
<feature type="domain" description="EccD-like transmembrane" evidence="8">
    <location>
        <begin position="121"/>
        <end position="453"/>
    </location>
</feature>
<protein>
    <submittedName>
        <fullName evidence="9">Type VII secretion integral membrane protein EccD</fullName>
    </submittedName>
</protein>
<dbReference type="RefSeq" id="WP_083009440.1">
    <property type="nucleotide sequence ID" value="NZ_CP060015.1"/>
</dbReference>
<dbReference type="Pfam" id="PF19053">
    <property type="entry name" value="EccD"/>
    <property type="match status" value="1"/>
</dbReference>
<dbReference type="InterPro" id="IPR044049">
    <property type="entry name" value="EccD_transm"/>
</dbReference>
<evidence type="ECO:0000256" key="4">
    <source>
        <dbReference type="ARBA" id="ARBA00022692"/>
    </source>
</evidence>
<keyword evidence="10" id="KW-1185">Reference proteome</keyword>
<feature type="transmembrane region" description="Helical" evidence="7">
    <location>
        <begin position="260"/>
        <end position="281"/>
    </location>
</feature>
<name>A0ABX3SWY6_MYCMA</name>
<dbReference type="NCBIfam" id="TIGR03920">
    <property type="entry name" value="T7SS_EccD"/>
    <property type="match status" value="1"/>
</dbReference>
<feature type="transmembrane region" description="Helical" evidence="7">
    <location>
        <begin position="120"/>
        <end position="141"/>
    </location>
</feature>
<feature type="transmembrane region" description="Helical" evidence="7">
    <location>
        <begin position="178"/>
        <end position="200"/>
    </location>
</feature>
<comment type="caution">
    <text evidence="9">The sequence shown here is derived from an EMBL/GenBank/DDBJ whole genome shotgun (WGS) entry which is preliminary data.</text>
</comment>
<feature type="transmembrane region" description="Helical" evidence="7">
    <location>
        <begin position="428"/>
        <end position="451"/>
    </location>
</feature>
<sequence>MPASDPGLRRVSVHAGTAVADVALPAGVAVAILIPSIVDILEGRGIDDLEARRYRLSRPGTSALDTSATLAQNGIQDGAVLVLSQSPTPPPTVRYDDAAEAVAATLEAARPWGHARRRQAARLTGAVAAGCLTGVGALALVRNAVSAKATGATAGPAVFAGLLALLFAVIAHRAYRDAVAGLALSAIATGFAAVAGFLAVPGAPGIPNALLAATAAAVTAVLAMRASGCGVVTLTAVSCAAAIVAAAALVGVITGAPPRAIGSVSALISLGLLGVAARASIMLAGLSPRLPPGPDTAESTGDRLAARAIRADNWLTGLLAAFSSSAAAGAVVTVLAGAPRLCCVAFGIATGSLLLLRARSVSGVRTPVFVASGTVVTATTFGVTALNVPERGAWIAAVTAVLAAAAIYLGFVAPAISVSPVVRRSVELLECLALVAMVPLTCWVCGLYGAVRGWSPK</sequence>
<feature type="transmembrane region" description="Helical" evidence="7">
    <location>
        <begin position="368"/>
        <end position="388"/>
    </location>
</feature>
<evidence type="ECO:0000313" key="9">
    <source>
        <dbReference type="EMBL" id="ORA85185.1"/>
    </source>
</evidence>
<evidence type="ECO:0000256" key="2">
    <source>
        <dbReference type="ARBA" id="ARBA00006162"/>
    </source>
</evidence>
<organism evidence="9 10">
    <name type="scientific">Mycobacterium malmoense</name>
    <dbReference type="NCBI Taxonomy" id="1780"/>
    <lineage>
        <taxon>Bacteria</taxon>
        <taxon>Bacillati</taxon>
        <taxon>Actinomycetota</taxon>
        <taxon>Actinomycetes</taxon>
        <taxon>Mycobacteriales</taxon>
        <taxon>Mycobacteriaceae</taxon>
        <taxon>Mycobacterium</taxon>
    </lineage>
</organism>
<dbReference type="Pfam" id="PF08817">
    <property type="entry name" value="YukD"/>
    <property type="match status" value="1"/>
</dbReference>
<evidence type="ECO:0000256" key="3">
    <source>
        <dbReference type="ARBA" id="ARBA00022475"/>
    </source>
</evidence>
<dbReference type="InterPro" id="IPR024962">
    <property type="entry name" value="YukD-like"/>
</dbReference>
<feature type="transmembrane region" description="Helical" evidence="7">
    <location>
        <begin position="231"/>
        <end position="254"/>
    </location>
</feature>
<accession>A0ABX3SWY6</accession>
<proteinExistence type="inferred from homology"/>
<dbReference type="InterPro" id="IPR006707">
    <property type="entry name" value="T7SS_EccD"/>
</dbReference>